<gene>
    <name evidence="5" type="ORF">IX84_25485</name>
</gene>
<dbReference type="InterPro" id="IPR023186">
    <property type="entry name" value="IUNH"/>
</dbReference>
<keyword evidence="3" id="KW-0732">Signal</keyword>
<dbReference type="Pfam" id="PF01156">
    <property type="entry name" value="IU_nuc_hydro"/>
    <property type="match status" value="1"/>
</dbReference>
<dbReference type="PANTHER" id="PTHR12304:SF4">
    <property type="entry name" value="URIDINE NUCLEOSIDASE"/>
    <property type="match status" value="1"/>
</dbReference>
<protein>
    <recommendedName>
        <fullName evidence="4">Inosine/uridine-preferring nucleoside hydrolase domain-containing protein</fullName>
    </recommendedName>
</protein>
<dbReference type="Proteomes" id="UP000029736">
    <property type="component" value="Unassembled WGS sequence"/>
</dbReference>
<dbReference type="RefSeq" id="WP_044227015.1">
    <property type="nucleotide sequence ID" value="NZ_JBKAGJ010000022.1"/>
</dbReference>
<comment type="caution">
    <text evidence="5">The sequence shown here is derived from an EMBL/GenBank/DDBJ whole genome shotgun (WGS) entry which is preliminary data.</text>
</comment>
<keyword evidence="1" id="KW-0378">Hydrolase</keyword>
<evidence type="ECO:0000313" key="6">
    <source>
        <dbReference type="Proteomes" id="UP000029736"/>
    </source>
</evidence>
<feature type="domain" description="Inosine/uridine-preferring nucleoside hydrolase" evidence="4">
    <location>
        <begin position="25"/>
        <end position="278"/>
    </location>
</feature>
<dbReference type="AlphaFoldDB" id="A0A098S1L7"/>
<organism evidence="5 6">
    <name type="scientific">Phaeodactylibacter xiamenensis</name>
    <dbReference type="NCBI Taxonomy" id="1524460"/>
    <lineage>
        <taxon>Bacteria</taxon>
        <taxon>Pseudomonadati</taxon>
        <taxon>Bacteroidota</taxon>
        <taxon>Saprospiria</taxon>
        <taxon>Saprospirales</taxon>
        <taxon>Haliscomenobacteraceae</taxon>
        <taxon>Phaeodactylibacter</taxon>
    </lineage>
</organism>
<dbReference type="STRING" id="1524460.IX84_25485"/>
<keyword evidence="6" id="KW-1185">Reference proteome</keyword>
<dbReference type="EMBL" id="JPOS01000083">
    <property type="protein sequence ID" value="KGE85956.1"/>
    <property type="molecule type" value="Genomic_DNA"/>
</dbReference>
<evidence type="ECO:0000256" key="2">
    <source>
        <dbReference type="ARBA" id="ARBA00023295"/>
    </source>
</evidence>
<dbReference type="SUPFAM" id="SSF53590">
    <property type="entry name" value="Nucleoside hydrolase"/>
    <property type="match status" value="1"/>
</dbReference>
<accession>A0A098S1L7</accession>
<dbReference type="GO" id="GO:0008477">
    <property type="term" value="F:purine nucleosidase activity"/>
    <property type="evidence" value="ECO:0007669"/>
    <property type="project" value="TreeGrafter"/>
</dbReference>
<dbReference type="InterPro" id="IPR001910">
    <property type="entry name" value="Inosine/uridine_hydrolase_dom"/>
</dbReference>
<evidence type="ECO:0000259" key="4">
    <source>
        <dbReference type="Pfam" id="PF01156"/>
    </source>
</evidence>
<dbReference type="OrthoDB" id="2530052at2"/>
<dbReference type="PANTHER" id="PTHR12304">
    <property type="entry name" value="INOSINE-URIDINE PREFERRING NUCLEOSIDE HYDROLASE"/>
    <property type="match status" value="1"/>
</dbReference>
<evidence type="ECO:0000256" key="1">
    <source>
        <dbReference type="ARBA" id="ARBA00022801"/>
    </source>
</evidence>
<dbReference type="GO" id="GO:0005829">
    <property type="term" value="C:cytosol"/>
    <property type="evidence" value="ECO:0007669"/>
    <property type="project" value="TreeGrafter"/>
</dbReference>
<keyword evidence="2" id="KW-0326">Glycosidase</keyword>
<sequence>MRNRLSIFLFSIILPCAIAAQPAYIIDADTGNEMDDLYAIARALAPDGLKVLSLQSAHFNNPQLLTDPSWNNYSTDSINTLEISQQLNEHLAAETGNWMVPTLSGCDRMLGFAWGYYAGAPVPTSPATRFIIDKAGKADTENKLNIICLGPSTNVAAAIAAAPEIAGNLRVYLLGARYDLRSKAWDKNEFNIRNDLNAFDLLLNTAELELWVMPANIAQSLTFQRKSSFQKLTACRTPLCRRLTKRWDSVNAGTSWIMWDLALVEAVLHPEWAKWKKVRTPPENNRRTIKLCTAINAPLMEAGFWQSLLSWQAP</sequence>
<proteinExistence type="predicted"/>
<feature type="signal peptide" evidence="3">
    <location>
        <begin position="1"/>
        <end position="19"/>
    </location>
</feature>
<name>A0A098S1L7_9BACT</name>
<dbReference type="Gene3D" id="3.90.245.10">
    <property type="entry name" value="Ribonucleoside hydrolase-like"/>
    <property type="match status" value="1"/>
</dbReference>
<reference evidence="5 6" key="1">
    <citation type="journal article" date="2014" name="Int. J. Syst. Evol. Microbiol.">
        <title>Phaeodactylibacter xiamenensis gen. nov., sp. nov., a member of the family Saprospiraceae isolated from the marine alga Phaeodactylum tricornutum.</title>
        <authorList>
            <person name="Chen Z.Jr."/>
            <person name="Lei X."/>
            <person name="Lai Q."/>
            <person name="Li Y."/>
            <person name="Zhang B."/>
            <person name="Zhang J."/>
            <person name="Zhang H."/>
            <person name="Yang L."/>
            <person name="Zheng W."/>
            <person name="Tian Y."/>
            <person name="Yu Z."/>
            <person name="Xu H.Jr."/>
            <person name="Zheng T."/>
        </authorList>
    </citation>
    <scope>NUCLEOTIDE SEQUENCE [LARGE SCALE GENOMIC DNA]</scope>
    <source>
        <strain evidence="5 6">KD52</strain>
    </source>
</reference>
<evidence type="ECO:0000256" key="3">
    <source>
        <dbReference type="SAM" id="SignalP"/>
    </source>
</evidence>
<feature type="chain" id="PRO_5001939690" description="Inosine/uridine-preferring nucleoside hydrolase domain-containing protein" evidence="3">
    <location>
        <begin position="20"/>
        <end position="314"/>
    </location>
</feature>
<evidence type="ECO:0000313" key="5">
    <source>
        <dbReference type="EMBL" id="KGE85956.1"/>
    </source>
</evidence>
<dbReference type="InterPro" id="IPR036452">
    <property type="entry name" value="Ribo_hydro-like"/>
</dbReference>
<dbReference type="GO" id="GO:0006152">
    <property type="term" value="P:purine nucleoside catabolic process"/>
    <property type="evidence" value="ECO:0007669"/>
    <property type="project" value="TreeGrafter"/>
</dbReference>